<keyword evidence="3" id="KW-0233">DNA recombination</keyword>
<reference evidence="6" key="1">
    <citation type="submission" date="2021-06" db="EMBL/GenBank/DDBJ databases">
        <title>Updating the genus Pseudomonas: Description of 43 new species and partition of the Pseudomonas putida group.</title>
        <authorList>
            <person name="Girard L."/>
            <person name="Lood C."/>
            <person name="Vandamme P."/>
            <person name="Rokni-Zadeh H."/>
            <person name="Van Noort V."/>
            <person name="Hofte M."/>
            <person name="Lavigne R."/>
            <person name="De Mot R."/>
        </authorList>
    </citation>
    <scope>NUCLEOTIDE SEQUENCE</scope>
    <source>
        <strain evidence="6">SWRI103</strain>
    </source>
</reference>
<dbReference type="InterPro" id="IPR036162">
    <property type="entry name" value="Resolvase-like_N_sf"/>
</dbReference>
<keyword evidence="1" id="KW-0229">DNA integration</keyword>
<evidence type="ECO:0000256" key="3">
    <source>
        <dbReference type="ARBA" id="ARBA00023172"/>
    </source>
</evidence>
<sequence length="213" mass="23020">MLAISHSIGYARVSTVTQSLEQQRSQLSELGCIRIFEEKVSGTKRDRPELICMLDHLRAGDVLLVTRLDRLARSTADLLHIAELLRERGAGLRSVAEPWADTTTPAGRMILTVFAGIADFERSLIVERTSNGRQAAKSRGVRFGPKPVLTSSQIAHARELSKSLLSIGPFSVSRSMSALSAMIVLALVSHSAIYTGTACKQGTTPLSRACCAT</sequence>
<dbReference type="EMBL" id="JAHSTY010000001">
    <property type="protein sequence ID" value="MBV4452936.1"/>
    <property type="molecule type" value="Genomic_DNA"/>
</dbReference>
<evidence type="ECO:0000313" key="6">
    <source>
        <dbReference type="EMBL" id="MBV4452936.1"/>
    </source>
</evidence>
<keyword evidence="2" id="KW-0238">DNA-binding</keyword>
<dbReference type="Gene3D" id="3.40.50.1390">
    <property type="entry name" value="Resolvase, N-terminal catalytic domain"/>
    <property type="match status" value="1"/>
</dbReference>
<dbReference type="PROSITE" id="PS51736">
    <property type="entry name" value="RECOMBINASES_3"/>
    <property type="match status" value="1"/>
</dbReference>
<keyword evidence="7" id="KW-1185">Reference proteome</keyword>
<organism evidence="6 7">
    <name type="scientific">Pseudomonas azadiae</name>
    <dbReference type="NCBI Taxonomy" id="2843612"/>
    <lineage>
        <taxon>Bacteria</taxon>
        <taxon>Pseudomonadati</taxon>
        <taxon>Pseudomonadota</taxon>
        <taxon>Gammaproteobacteria</taxon>
        <taxon>Pseudomonadales</taxon>
        <taxon>Pseudomonadaceae</taxon>
        <taxon>Pseudomonas</taxon>
    </lineage>
</organism>
<dbReference type="PANTHER" id="PTHR30461">
    <property type="entry name" value="DNA-INVERTASE FROM LAMBDOID PROPHAGE"/>
    <property type="match status" value="1"/>
</dbReference>
<dbReference type="PROSITE" id="PS00398">
    <property type="entry name" value="RECOMBINASES_2"/>
    <property type="match status" value="1"/>
</dbReference>
<evidence type="ECO:0000256" key="4">
    <source>
        <dbReference type="PROSITE-ProRule" id="PRU10137"/>
    </source>
</evidence>
<evidence type="ECO:0000313" key="7">
    <source>
        <dbReference type="Proteomes" id="UP001048976"/>
    </source>
</evidence>
<dbReference type="InterPro" id="IPR006119">
    <property type="entry name" value="Resolv_N"/>
</dbReference>
<evidence type="ECO:0000259" key="5">
    <source>
        <dbReference type="PROSITE" id="PS51736"/>
    </source>
</evidence>
<comment type="caution">
    <text evidence="6">The sequence shown here is derived from an EMBL/GenBank/DDBJ whole genome shotgun (WGS) entry which is preliminary data.</text>
</comment>
<protein>
    <submittedName>
        <fullName evidence="6">Recombinase family protein</fullName>
    </submittedName>
</protein>
<feature type="active site" description="O-(5'-phospho-DNA)-serine intermediate" evidence="4">
    <location>
        <position position="14"/>
    </location>
</feature>
<dbReference type="PANTHER" id="PTHR30461:SF2">
    <property type="entry name" value="SERINE RECOMBINASE PINE-RELATED"/>
    <property type="match status" value="1"/>
</dbReference>
<dbReference type="CDD" id="cd03768">
    <property type="entry name" value="SR_ResInv"/>
    <property type="match status" value="1"/>
</dbReference>
<dbReference type="InterPro" id="IPR006118">
    <property type="entry name" value="Recombinase_CS"/>
</dbReference>
<dbReference type="Pfam" id="PF00239">
    <property type="entry name" value="Resolvase"/>
    <property type="match status" value="1"/>
</dbReference>
<evidence type="ECO:0000256" key="2">
    <source>
        <dbReference type="ARBA" id="ARBA00023125"/>
    </source>
</evidence>
<feature type="domain" description="Resolvase/invertase-type recombinase catalytic" evidence="5">
    <location>
        <begin position="6"/>
        <end position="140"/>
    </location>
</feature>
<proteinExistence type="predicted"/>
<name>A0ABS6NYQ2_9PSED</name>
<dbReference type="InterPro" id="IPR050639">
    <property type="entry name" value="SSR_resolvase"/>
</dbReference>
<evidence type="ECO:0000256" key="1">
    <source>
        <dbReference type="ARBA" id="ARBA00022908"/>
    </source>
</evidence>
<dbReference type="Proteomes" id="UP001048976">
    <property type="component" value="Unassembled WGS sequence"/>
</dbReference>
<dbReference type="SMART" id="SM00857">
    <property type="entry name" value="Resolvase"/>
    <property type="match status" value="1"/>
</dbReference>
<dbReference type="PROSITE" id="PS00397">
    <property type="entry name" value="RECOMBINASES_1"/>
    <property type="match status" value="1"/>
</dbReference>
<gene>
    <name evidence="6" type="ORF">KVG91_10045</name>
</gene>
<dbReference type="SUPFAM" id="SSF53041">
    <property type="entry name" value="Resolvase-like"/>
    <property type="match status" value="1"/>
</dbReference>
<accession>A0ABS6NYQ2</accession>